<keyword evidence="2" id="KW-0489">Methyltransferase</keyword>
<name>A0A2M9HFZ9_9BIFI</name>
<dbReference type="PANTHER" id="PTHR44942:SF4">
    <property type="entry name" value="METHYLTRANSFERASE TYPE 11 DOMAIN-CONTAINING PROTEIN"/>
    <property type="match status" value="1"/>
</dbReference>
<evidence type="ECO:0000313" key="6">
    <source>
        <dbReference type="Proteomes" id="UP000231451"/>
    </source>
</evidence>
<gene>
    <name evidence="5" type="ORF">CSQ87_02375</name>
</gene>
<evidence type="ECO:0000256" key="2">
    <source>
        <dbReference type="ARBA" id="ARBA00022603"/>
    </source>
</evidence>
<reference evidence="5 6" key="1">
    <citation type="submission" date="2017-10" db="EMBL/GenBank/DDBJ databases">
        <title>Draft genome sequences of strains TRE 1, TRE 9, TRE H and TRI 7, isolated from tamarins, belonging to four potential novel Bifidobacterium species.</title>
        <authorList>
            <person name="Mattarelli P."/>
            <person name="Modesto M."/>
            <person name="Puglisi E."/>
            <person name="Morelli L."/>
            <person name="Spezio C."/>
            <person name="Bonetti A."/>
            <person name="Sandri C."/>
        </authorList>
    </citation>
    <scope>NUCLEOTIDE SEQUENCE [LARGE SCALE GENOMIC DNA]</scope>
    <source>
        <strain evidence="6">TRI7</strain>
    </source>
</reference>
<evidence type="ECO:0000259" key="4">
    <source>
        <dbReference type="Pfam" id="PF08241"/>
    </source>
</evidence>
<dbReference type="OrthoDB" id="9797252at2"/>
<dbReference type="InterPro" id="IPR013216">
    <property type="entry name" value="Methyltransf_11"/>
</dbReference>
<dbReference type="PANTHER" id="PTHR44942">
    <property type="entry name" value="METHYLTRANSF_11 DOMAIN-CONTAINING PROTEIN"/>
    <property type="match status" value="1"/>
</dbReference>
<keyword evidence="6" id="KW-1185">Reference proteome</keyword>
<accession>A0A2M9HFZ9</accession>
<dbReference type="InterPro" id="IPR029063">
    <property type="entry name" value="SAM-dependent_MTases_sf"/>
</dbReference>
<dbReference type="InterPro" id="IPR051052">
    <property type="entry name" value="Diverse_substrate_MTase"/>
</dbReference>
<dbReference type="SUPFAM" id="SSF53335">
    <property type="entry name" value="S-adenosyl-L-methionine-dependent methyltransferases"/>
    <property type="match status" value="1"/>
</dbReference>
<dbReference type="GO" id="GO:0032259">
    <property type="term" value="P:methylation"/>
    <property type="evidence" value="ECO:0007669"/>
    <property type="project" value="UniProtKB-KW"/>
</dbReference>
<proteinExistence type="inferred from homology"/>
<organism evidence="5 6">
    <name type="scientific">Bifidobacterium simiarum</name>
    <dbReference type="NCBI Taxonomy" id="2045441"/>
    <lineage>
        <taxon>Bacteria</taxon>
        <taxon>Bacillati</taxon>
        <taxon>Actinomycetota</taxon>
        <taxon>Actinomycetes</taxon>
        <taxon>Bifidobacteriales</taxon>
        <taxon>Bifidobacteriaceae</taxon>
        <taxon>Bifidobacterium</taxon>
    </lineage>
</organism>
<keyword evidence="3" id="KW-0808">Transferase</keyword>
<dbReference type="CDD" id="cd02440">
    <property type="entry name" value="AdoMet_MTases"/>
    <property type="match status" value="1"/>
</dbReference>
<evidence type="ECO:0000256" key="1">
    <source>
        <dbReference type="ARBA" id="ARBA00008361"/>
    </source>
</evidence>
<dbReference type="Pfam" id="PF08241">
    <property type="entry name" value="Methyltransf_11"/>
    <property type="match status" value="1"/>
</dbReference>
<evidence type="ECO:0000256" key="3">
    <source>
        <dbReference type="ARBA" id="ARBA00022679"/>
    </source>
</evidence>
<protein>
    <recommendedName>
        <fullName evidence="4">Methyltransferase type 11 domain-containing protein</fullName>
    </recommendedName>
</protein>
<evidence type="ECO:0000313" key="5">
    <source>
        <dbReference type="EMBL" id="PJM75755.1"/>
    </source>
</evidence>
<dbReference type="AlphaFoldDB" id="A0A2M9HFZ9"/>
<sequence>MERGYMERTRFHGKAQVYDQARPGYPQEAVRYVASLMPAEATVSDVGAGTGKFTVSLAASGVGARAGIRMIYAVEPDSDMRTALAENVVAWPNVTVVDGSAAHTTLPDDSVDVITCAQSLHWFDHDEFLKECARIGRGGRVLLISLYNVTSFDSAMTARTNSDHFGADLAGGANGPSDSDAAGTAAAGTAALAAIPDVSVSGRHFRRTVAEFFDAPTIRVFPNPIRYTRDGWRAYMDSHSHSPLPNDPGYAAFRTQVDAIFDMRAVDGIMTDDTTTMIASEWLTW</sequence>
<dbReference type="Proteomes" id="UP000231451">
    <property type="component" value="Unassembled WGS sequence"/>
</dbReference>
<feature type="domain" description="Methyltransferase type 11" evidence="4">
    <location>
        <begin position="45"/>
        <end position="140"/>
    </location>
</feature>
<comment type="caution">
    <text evidence="5">The sequence shown here is derived from an EMBL/GenBank/DDBJ whole genome shotgun (WGS) entry which is preliminary data.</text>
</comment>
<dbReference type="EMBL" id="PEBK01000002">
    <property type="protein sequence ID" value="PJM75755.1"/>
    <property type="molecule type" value="Genomic_DNA"/>
</dbReference>
<comment type="similarity">
    <text evidence="1">Belongs to the methyltransferase superfamily.</text>
</comment>
<dbReference type="GO" id="GO:0008757">
    <property type="term" value="F:S-adenosylmethionine-dependent methyltransferase activity"/>
    <property type="evidence" value="ECO:0007669"/>
    <property type="project" value="InterPro"/>
</dbReference>
<dbReference type="Gene3D" id="3.40.50.150">
    <property type="entry name" value="Vaccinia Virus protein VP39"/>
    <property type="match status" value="1"/>
</dbReference>